<evidence type="ECO:0000256" key="6">
    <source>
        <dbReference type="PROSITE-ProRule" id="PRU00560"/>
    </source>
</evidence>
<feature type="domain" description="UvrD-like helicase ATP-binding" evidence="7">
    <location>
        <begin position="8"/>
        <end position="291"/>
    </location>
</feature>
<dbReference type="InterPro" id="IPR027417">
    <property type="entry name" value="P-loop_NTPase"/>
</dbReference>
<evidence type="ECO:0000256" key="1">
    <source>
        <dbReference type="ARBA" id="ARBA00022741"/>
    </source>
</evidence>
<feature type="non-terminal residue" evidence="8">
    <location>
        <position position="307"/>
    </location>
</feature>
<evidence type="ECO:0000256" key="3">
    <source>
        <dbReference type="ARBA" id="ARBA00022806"/>
    </source>
</evidence>
<protein>
    <submittedName>
        <fullName evidence="8">DNA helicase II / ATP-dependent DNA helicase PcrA</fullName>
    </submittedName>
</protein>
<dbReference type="InterPro" id="IPR000212">
    <property type="entry name" value="DNA_helicase_UvrD/REP"/>
</dbReference>
<keyword evidence="4 6" id="KW-0067">ATP-binding</keyword>
<dbReference type="GO" id="GO:0033202">
    <property type="term" value="C:DNA helicase complex"/>
    <property type="evidence" value="ECO:0007669"/>
    <property type="project" value="TreeGrafter"/>
</dbReference>
<evidence type="ECO:0000256" key="5">
    <source>
        <dbReference type="ARBA" id="ARBA00023125"/>
    </source>
</evidence>
<dbReference type="EMBL" id="VMFF01000015">
    <property type="protein sequence ID" value="TSC66090.1"/>
    <property type="molecule type" value="Genomic_DNA"/>
</dbReference>
<keyword evidence="2 6" id="KW-0378">Hydrolase</keyword>
<evidence type="ECO:0000259" key="7">
    <source>
        <dbReference type="PROSITE" id="PS51198"/>
    </source>
</evidence>
<name>A0A554JCS8_9BACT</name>
<dbReference type="GO" id="GO:0005524">
    <property type="term" value="F:ATP binding"/>
    <property type="evidence" value="ECO:0007669"/>
    <property type="project" value="UniProtKB-UniRule"/>
</dbReference>
<evidence type="ECO:0000256" key="2">
    <source>
        <dbReference type="ARBA" id="ARBA00022801"/>
    </source>
</evidence>
<dbReference type="GO" id="GO:0005829">
    <property type="term" value="C:cytosol"/>
    <property type="evidence" value="ECO:0007669"/>
    <property type="project" value="TreeGrafter"/>
</dbReference>
<keyword evidence="1 6" id="KW-0547">Nucleotide-binding</keyword>
<dbReference type="CDD" id="cd17932">
    <property type="entry name" value="DEXQc_UvrD"/>
    <property type="match status" value="1"/>
</dbReference>
<dbReference type="Proteomes" id="UP000319613">
    <property type="component" value="Unassembled WGS sequence"/>
</dbReference>
<evidence type="ECO:0000313" key="9">
    <source>
        <dbReference type="Proteomes" id="UP000319613"/>
    </source>
</evidence>
<gene>
    <name evidence="8" type="ORF">G01um101477_217</name>
</gene>
<comment type="caution">
    <text evidence="8">The sequence shown here is derived from an EMBL/GenBank/DDBJ whole genome shotgun (WGS) entry which is preliminary data.</text>
</comment>
<dbReference type="SUPFAM" id="SSF52540">
    <property type="entry name" value="P-loop containing nucleoside triphosphate hydrolases"/>
    <property type="match status" value="1"/>
</dbReference>
<dbReference type="InterPro" id="IPR013986">
    <property type="entry name" value="DExx_box_DNA_helicase_dom_sf"/>
</dbReference>
<dbReference type="Pfam" id="PF00580">
    <property type="entry name" value="UvrD-helicase"/>
    <property type="match status" value="1"/>
</dbReference>
<accession>A0A554JCS8</accession>
<dbReference type="Gene3D" id="1.10.10.160">
    <property type="match status" value="1"/>
</dbReference>
<proteinExistence type="predicted"/>
<dbReference type="AlphaFoldDB" id="A0A554JCS8"/>
<dbReference type="GO" id="GO:0000725">
    <property type="term" value="P:recombinational repair"/>
    <property type="evidence" value="ECO:0007669"/>
    <property type="project" value="TreeGrafter"/>
</dbReference>
<organism evidence="8 9">
    <name type="scientific">Candidatus Doudnabacteria bacterium Gr01-1014_77</name>
    <dbReference type="NCBI Taxonomy" id="2017133"/>
    <lineage>
        <taxon>Bacteria</taxon>
        <taxon>Candidatus Doudnaibacteriota</taxon>
    </lineage>
</organism>
<dbReference type="GO" id="GO:0003677">
    <property type="term" value="F:DNA binding"/>
    <property type="evidence" value="ECO:0007669"/>
    <property type="project" value="UniProtKB-KW"/>
</dbReference>
<dbReference type="GO" id="GO:0016787">
    <property type="term" value="F:hydrolase activity"/>
    <property type="evidence" value="ECO:0007669"/>
    <property type="project" value="UniProtKB-UniRule"/>
</dbReference>
<dbReference type="PROSITE" id="PS51198">
    <property type="entry name" value="UVRD_HELICASE_ATP_BIND"/>
    <property type="match status" value="1"/>
</dbReference>
<sequence>MKSEKILQGLNDRQKQAVTAPLGPVLVLAGAGSGKTKVLTHRIAYLISEGLFSAQNILALTFTNKAAKEMQNRVQSLFPNMGMPTMGTFHSVCARILRQEIQALGYTKGFVIIDDDDQGKILKEICIQRNLGAKFPPNLFKNYISMAKNALQTPDQMDLPIDKTVMNMVREVYAEYQNYLFKQNSLDFDDLLMLLVKIFQAFPDVLSKYQNIFKYILVDEYQDTNHAQYMLLFLLAIGSEENVGLRNLFVVGDDAQAIYGFRGSNLRNILNFEEHFSDALVIKLEQNYRSTKNILSVAQEVIQINKE</sequence>
<dbReference type="InterPro" id="IPR014016">
    <property type="entry name" value="UvrD-like_ATP-bd"/>
</dbReference>
<evidence type="ECO:0000256" key="4">
    <source>
        <dbReference type="ARBA" id="ARBA00022840"/>
    </source>
</evidence>
<keyword evidence="3 6" id="KW-0347">Helicase</keyword>
<keyword evidence="5" id="KW-0238">DNA-binding</keyword>
<reference evidence="8 9" key="1">
    <citation type="submission" date="2017-07" db="EMBL/GenBank/DDBJ databases">
        <title>Mechanisms for carbon and nitrogen cycling indicate functional differentiation within the Candidate Phyla Radiation.</title>
        <authorList>
            <person name="Danczak R.E."/>
            <person name="Johnston M.D."/>
            <person name="Kenah C."/>
            <person name="Slattery M."/>
            <person name="Wrighton K.C."/>
            <person name="Wilkins M.J."/>
        </authorList>
    </citation>
    <scope>NUCLEOTIDE SEQUENCE [LARGE SCALE GENOMIC DNA]</scope>
    <source>
        <strain evidence="8">Gr01-1014_77</strain>
    </source>
</reference>
<dbReference type="PANTHER" id="PTHR11070">
    <property type="entry name" value="UVRD / RECB / PCRA DNA HELICASE FAMILY MEMBER"/>
    <property type="match status" value="1"/>
</dbReference>
<feature type="binding site" evidence="6">
    <location>
        <begin position="29"/>
        <end position="36"/>
    </location>
    <ligand>
        <name>ATP</name>
        <dbReference type="ChEBI" id="CHEBI:30616"/>
    </ligand>
</feature>
<evidence type="ECO:0000313" key="8">
    <source>
        <dbReference type="EMBL" id="TSC66090.1"/>
    </source>
</evidence>
<dbReference type="Gene3D" id="3.40.50.300">
    <property type="entry name" value="P-loop containing nucleotide triphosphate hydrolases"/>
    <property type="match status" value="1"/>
</dbReference>
<dbReference type="GO" id="GO:0043138">
    <property type="term" value="F:3'-5' DNA helicase activity"/>
    <property type="evidence" value="ECO:0007669"/>
    <property type="project" value="TreeGrafter"/>
</dbReference>
<dbReference type="PANTHER" id="PTHR11070:SF2">
    <property type="entry name" value="ATP-DEPENDENT DNA HELICASE SRS2"/>
    <property type="match status" value="1"/>
</dbReference>